<accession>A0A8H7BT09</accession>
<proteinExistence type="predicted"/>
<protein>
    <submittedName>
        <fullName evidence="1">Uncharacterized protein</fullName>
    </submittedName>
</protein>
<keyword evidence="2" id="KW-1185">Reference proteome</keyword>
<dbReference type="OrthoDB" id="2260598at2759"/>
<comment type="caution">
    <text evidence="1">The sequence shown here is derived from an EMBL/GenBank/DDBJ whole genome shotgun (WGS) entry which is preliminary data.</text>
</comment>
<name>A0A8H7BT09_9FUNG</name>
<evidence type="ECO:0000313" key="2">
    <source>
        <dbReference type="Proteomes" id="UP000605846"/>
    </source>
</evidence>
<sequence>MATGEYTKAIAEGPRHGVNLMASHFESVYAGELLKDIPRPSIDVPTLPFEEEFPMTLEHICEAIRTLPTKKAPVAFTPVQVYYKDPFYHHTSMRCTSMNFLNYSLRRR</sequence>
<dbReference type="Proteomes" id="UP000605846">
    <property type="component" value="Unassembled WGS sequence"/>
</dbReference>
<dbReference type="AlphaFoldDB" id="A0A8H7BT09"/>
<evidence type="ECO:0000313" key="1">
    <source>
        <dbReference type="EMBL" id="KAF7729626.1"/>
    </source>
</evidence>
<organism evidence="1 2">
    <name type="scientific">Apophysomyces ossiformis</name>
    <dbReference type="NCBI Taxonomy" id="679940"/>
    <lineage>
        <taxon>Eukaryota</taxon>
        <taxon>Fungi</taxon>
        <taxon>Fungi incertae sedis</taxon>
        <taxon>Mucoromycota</taxon>
        <taxon>Mucoromycotina</taxon>
        <taxon>Mucoromycetes</taxon>
        <taxon>Mucorales</taxon>
        <taxon>Mucorineae</taxon>
        <taxon>Mucoraceae</taxon>
        <taxon>Apophysomyces</taxon>
    </lineage>
</organism>
<gene>
    <name evidence="1" type="ORF">EC973_003999</name>
</gene>
<dbReference type="EMBL" id="JABAYA010000023">
    <property type="protein sequence ID" value="KAF7729626.1"/>
    <property type="molecule type" value="Genomic_DNA"/>
</dbReference>
<reference evidence="1" key="1">
    <citation type="submission" date="2020-01" db="EMBL/GenBank/DDBJ databases">
        <title>Genome Sequencing of Three Apophysomyces-Like Fungal Strains Confirms a Novel Fungal Genus in the Mucoromycota with divergent Burkholderia-like Endosymbiotic Bacteria.</title>
        <authorList>
            <person name="Stajich J.E."/>
            <person name="Macias A.M."/>
            <person name="Carter-House D."/>
            <person name="Lovett B."/>
            <person name="Kasson L.R."/>
            <person name="Berry K."/>
            <person name="Grigoriev I."/>
            <person name="Chang Y."/>
            <person name="Spatafora J."/>
            <person name="Kasson M.T."/>
        </authorList>
    </citation>
    <scope>NUCLEOTIDE SEQUENCE</scope>
    <source>
        <strain evidence="1">NRRL A-21654</strain>
    </source>
</reference>